<keyword evidence="3" id="KW-0239">DNA-directed DNA polymerase</keyword>
<dbReference type="SUPFAM" id="SSF56672">
    <property type="entry name" value="DNA/RNA polymerases"/>
    <property type="match status" value="1"/>
</dbReference>
<keyword evidence="2" id="KW-0515">Mutator protein</keyword>
<comment type="caution">
    <text evidence="5">The sequence shown here is derived from an EMBL/GenBank/DDBJ whole genome shotgun (WGS) entry which is preliminary data.</text>
</comment>
<gene>
    <name evidence="5" type="ORF">FD25_GL002501</name>
</gene>
<dbReference type="GO" id="GO:0009432">
    <property type="term" value="P:SOS response"/>
    <property type="evidence" value="ECO:0007669"/>
    <property type="project" value="TreeGrafter"/>
</dbReference>
<dbReference type="EMBL" id="AZDV01000005">
    <property type="protein sequence ID" value="KRK96040.1"/>
    <property type="molecule type" value="Genomic_DNA"/>
</dbReference>
<comment type="similarity">
    <text evidence="1">Belongs to the DNA polymerase type-Y family.</text>
</comment>
<dbReference type="Pfam" id="PF11799">
    <property type="entry name" value="IMS_C"/>
    <property type="match status" value="1"/>
</dbReference>
<keyword evidence="3" id="KW-0548">Nucleotidyltransferase</keyword>
<dbReference type="GO" id="GO:0006281">
    <property type="term" value="P:DNA repair"/>
    <property type="evidence" value="ECO:0007669"/>
    <property type="project" value="InterPro"/>
</dbReference>
<dbReference type="InterPro" id="IPR043128">
    <property type="entry name" value="Rev_trsase/Diguanyl_cyclase"/>
</dbReference>
<dbReference type="STRING" id="1423715.FD25_GL002501"/>
<dbReference type="GO" id="GO:0003684">
    <property type="term" value="F:damaged DNA binding"/>
    <property type="evidence" value="ECO:0007669"/>
    <property type="project" value="InterPro"/>
</dbReference>
<dbReference type="Proteomes" id="UP000051955">
    <property type="component" value="Unassembled WGS sequence"/>
</dbReference>
<protein>
    <submittedName>
        <fullName evidence="5">DNA polymerase V subunit UmuC</fullName>
    </submittedName>
</protein>
<dbReference type="PANTHER" id="PTHR11076">
    <property type="entry name" value="DNA REPAIR POLYMERASE UMUC / TRANSFERASE FAMILY MEMBER"/>
    <property type="match status" value="1"/>
</dbReference>
<dbReference type="Gene3D" id="3.30.70.270">
    <property type="match status" value="1"/>
</dbReference>
<proteinExistence type="inferred from homology"/>
<dbReference type="GO" id="GO:0042276">
    <property type="term" value="P:error-prone translesion synthesis"/>
    <property type="evidence" value="ECO:0007669"/>
    <property type="project" value="TreeGrafter"/>
</dbReference>
<evidence type="ECO:0000313" key="6">
    <source>
        <dbReference type="Proteomes" id="UP000051955"/>
    </source>
</evidence>
<dbReference type="GO" id="GO:0003887">
    <property type="term" value="F:DNA-directed DNA polymerase activity"/>
    <property type="evidence" value="ECO:0007669"/>
    <property type="project" value="UniProtKB-KW"/>
</dbReference>
<dbReference type="PATRIC" id="fig|1423715.3.peg.2582"/>
<sequence>MSLVLSKEGKFMTKQRVYIAIDLKSFYASAECAAKGWDPLNVNLVVADRSRTNKTICLAVSPALKSFGLAGRPRLFEVEQQVADLNRDRYLAYHHRLHGESDYRDELLRNPSLKLTYRVAKPRMAYYLQVSNQIYQIYLKYVAAEQIHVYSIDEVMMDVTEYLDLYQISAHGLAKKIIQDVQQQTGITATAGIGTNLYLAKVAMDIVAKKIPADQDGVRIAKLNEHSYRKYLWAHQPLTDFWRIGRGYAKRLEQLGLHTMGDIARCSLGKSTDVRNEETLYREFGVVAELIIDHAWGYESATLHDIKSYRPAAHSVGSGQVLPTPYDFAHGELVAREMIDGLALDLVRKRLVCDQVVLHIAYDIKSLKNQTVAITTHDYYGRKTPKPAHGSYDFQAPTSLTTELKRAVSAIYQRKVNPHYLIRKITVSVNHVITEAEAQTTEYSEQLDLFGRATGPTPKEQRARRQERKVQESILQVQDRFGRDAIMRAADLLDGATFKKRNHEIGGHQA</sequence>
<dbReference type="InterPro" id="IPR017961">
    <property type="entry name" value="DNA_pol_Y-fam_little_finger"/>
</dbReference>
<dbReference type="GO" id="GO:0005829">
    <property type="term" value="C:cytosol"/>
    <property type="evidence" value="ECO:0007669"/>
    <property type="project" value="TreeGrafter"/>
</dbReference>
<evidence type="ECO:0000256" key="1">
    <source>
        <dbReference type="ARBA" id="ARBA00010945"/>
    </source>
</evidence>
<evidence type="ECO:0000259" key="4">
    <source>
        <dbReference type="PROSITE" id="PS50173"/>
    </source>
</evidence>
<evidence type="ECO:0000313" key="5">
    <source>
        <dbReference type="EMBL" id="KRK96040.1"/>
    </source>
</evidence>
<dbReference type="Gene3D" id="1.10.150.20">
    <property type="entry name" value="5' to 3' exonuclease, C-terminal subdomain"/>
    <property type="match status" value="1"/>
</dbReference>
<evidence type="ECO:0000256" key="3">
    <source>
        <dbReference type="ARBA" id="ARBA00022932"/>
    </source>
</evidence>
<organism evidence="5 6">
    <name type="scientific">Levilactobacillus acidifarinae DSM 19394 = JCM 15949</name>
    <dbReference type="NCBI Taxonomy" id="1423715"/>
    <lineage>
        <taxon>Bacteria</taxon>
        <taxon>Bacillati</taxon>
        <taxon>Bacillota</taxon>
        <taxon>Bacilli</taxon>
        <taxon>Lactobacillales</taxon>
        <taxon>Lactobacillaceae</taxon>
        <taxon>Levilactobacillus</taxon>
    </lineage>
</organism>
<feature type="domain" description="UmuC" evidence="4">
    <location>
        <begin position="18"/>
        <end position="245"/>
    </location>
</feature>
<dbReference type="AlphaFoldDB" id="A0A0R1LKE0"/>
<dbReference type="InterPro" id="IPR043502">
    <property type="entry name" value="DNA/RNA_pol_sf"/>
</dbReference>
<keyword evidence="6" id="KW-1185">Reference proteome</keyword>
<dbReference type="RefSeq" id="WP_235807912.1">
    <property type="nucleotide sequence ID" value="NZ_AZDV01000005.1"/>
</dbReference>
<keyword evidence="3" id="KW-0808">Transferase</keyword>
<dbReference type="Pfam" id="PF00817">
    <property type="entry name" value="IMS"/>
    <property type="match status" value="1"/>
</dbReference>
<dbReference type="InterPro" id="IPR050116">
    <property type="entry name" value="DNA_polymerase-Y"/>
</dbReference>
<evidence type="ECO:0000256" key="2">
    <source>
        <dbReference type="ARBA" id="ARBA00022457"/>
    </source>
</evidence>
<dbReference type="PROSITE" id="PS50173">
    <property type="entry name" value="UMUC"/>
    <property type="match status" value="1"/>
</dbReference>
<accession>A0A0R1LKE0</accession>
<reference evidence="5 6" key="1">
    <citation type="journal article" date="2015" name="Genome Announc.">
        <title>Expanding the biotechnology potential of lactobacilli through comparative genomics of 213 strains and associated genera.</title>
        <authorList>
            <person name="Sun Z."/>
            <person name="Harris H.M."/>
            <person name="McCann A."/>
            <person name="Guo C."/>
            <person name="Argimon S."/>
            <person name="Zhang W."/>
            <person name="Yang X."/>
            <person name="Jeffery I.B."/>
            <person name="Cooney J.C."/>
            <person name="Kagawa T.F."/>
            <person name="Liu W."/>
            <person name="Song Y."/>
            <person name="Salvetti E."/>
            <person name="Wrobel A."/>
            <person name="Rasinkangas P."/>
            <person name="Parkhill J."/>
            <person name="Rea M.C."/>
            <person name="O'Sullivan O."/>
            <person name="Ritari J."/>
            <person name="Douillard F.P."/>
            <person name="Paul Ross R."/>
            <person name="Yang R."/>
            <person name="Briner A.E."/>
            <person name="Felis G.E."/>
            <person name="de Vos W.M."/>
            <person name="Barrangou R."/>
            <person name="Klaenhammer T.R."/>
            <person name="Caufield P.W."/>
            <person name="Cui Y."/>
            <person name="Zhang H."/>
            <person name="O'Toole P.W."/>
        </authorList>
    </citation>
    <scope>NUCLEOTIDE SEQUENCE [LARGE SCALE GENOMIC DNA]</scope>
    <source>
        <strain evidence="5 6">DSM 19394</strain>
    </source>
</reference>
<name>A0A0R1LKE0_9LACO</name>
<dbReference type="PANTHER" id="PTHR11076:SF35">
    <property type="entry name" value="DNA REPAIR PROTEIN HOMOLOG YOBH"/>
    <property type="match status" value="1"/>
</dbReference>
<dbReference type="InterPro" id="IPR001126">
    <property type="entry name" value="UmuC"/>
</dbReference>